<evidence type="ECO:0000313" key="1">
    <source>
        <dbReference type="EMBL" id="ODN71674.1"/>
    </source>
</evidence>
<dbReference type="EMBL" id="MCRJ01000016">
    <property type="protein sequence ID" value="ODN71674.1"/>
    <property type="molecule type" value="Genomic_DNA"/>
</dbReference>
<protein>
    <submittedName>
        <fullName evidence="1">Ornithine cyclodeaminase</fullName>
    </submittedName>
</protein>
<gene>
    <name evidence="1" type="ORF">A6302_01011</name>
</gene>
<comment type="caution">
    <text evidence="1">The sequence shown here is derived from an EMBL/GenBank/DDBJ whole genome shotgun (WGS) entry which is preliminary data.</text>
</comment>
<proteinExistence type="predicted"/>
<sequence>MRVYSAEETAAALPYPALVAGLREIFAARVAAPLRHHHVMARRGEPDAVLLLMPAWQGAGQGAAGFGGVKIVNVTPGNAARALRR</sequence>
<keyword evidence="2" id="KW-1185">Reference proteome</keyword>
<accession>A0A1E3H5U0</accession>
<reference evidence="1 2" key="1">
    <citation type="submission" date="2016-07" db="EMBL/GenBank/DDBJ databases">
        <title>Draft Genome Sequence of Methylobrevis pamukkalensis PK2.</title>
        <authorList>
            <person name="Vasilenko O.V."/>
            <person name="Doronina N.V."/>
            <person name="Shmareva M.N."/>
            <person name="Tarlachkov S.V."/>
            <person name="Mustakhimov I."/>
            <person name="Trotsenko Y.A."/>
        </authorList>
    </citation>
    <scope>NUCLEOTIDE SEQUENCE [LARGE SCALE GENOMIC DNA]</scope>
    <source>
        <strain evidence="1 2">PK2</strain>
    </source>
</reference>
<dbReference type="SUPFAM" id="SSF51735">
    <property type="entry name" value="NAD(P)-binding Rossmann-fold domains"/>
    <property type="match status" value="1"/>
</dbReference>
<dbReference type="InterPro" id="IPR036291">
    <property type="entry name" value="NAD(P)-bd_dom_sf"/>
</dbReference>
<evidence type="ECO:0000313" key="2">
    <source>
        <dbReference type="Proteomes" id="UP000094622"/>
    </source>
</evidence>
<dbReference type="InterPro" id="IPR023401">
    <property type="entry name" value="ODC_N"/>
</dbReference>
<dbReference type="Gene3D" id="3.30.1780.10">
    <property type="entry name" value="ornithine cyclodeaminase, domain 1"/>
    <property type="match status" value="1"/>
</dbReference>
<organism evidence="1 2">
    <name type="scientific">Methylobrevis pamukkalensis</name>
    <dbReference type="NCBI Taxonomy" id="1439726"/>
    <lineage>
        <taxon>Bacteria</taxon>
        <taxon>Pseudomonadati</taxon>
        <taxon>Pseudomonadota</taxon>
        <taxon>Alphaproteobacteria</taxon>
        <taxon>Hyphomicrobiales</taxon>
        <taxon>Pleomorphomonadaceae</taxon>
        <taxon>Methylobrevis</taxon>
    </lineage>
</organism>
<dbReference type="AlphaFoldDB" id="A0A1E3H5U0"/>
<name>A0A1E3H5U0_9HYPH</name>
<dbReference type="Proteomes" id="UP000094622">
    <property type="component" value="Unassembled WGS sequence"/>
</dbReference>